<dbReference type="STRING" id="617002.SAMN05660653_02614"/>
<organism evidence="3 4">
    <name type="scientific">Desulfonatronum thiosulfatophilum</name>
    <dbReference type="NCBI Taxonomy" id="617002"/>
    <lineage>
        <taxon>Bacteria</taxon>
        <taxon>Pseudomonadati</taxon>
        <taxon>Thermodesulfobacteriota</taxon>
        <taxon>Desulfovibrionia</taxon>
        <taxon>Desulfovibrionales</taxon>
        <taxon>Desulfonatronaceae</taxon>
        <taxon>Desulfonatronum</taxon>
    </lineage>
</organism>
<dbReference type="Pfam" id="PF13561">
    <property type="entry name" value="adh_short_C2"/>
    <property type="match status" value="1"/>
</dbReference>
<dbReference type="Proteomes" id="UP000198771">
    <property type="component" value="Unassembled WGS sequence"/>
</dbReference>
<keyword evidence="4" id="KW-1185">Reference proteome</keyword>
<dbReference type="PROSITE" id="PS00061">
    <property type="entry name" value="ADH_SHORT"/>
    <property type="match status" value="1"/>
</dbReference>
<dbReference type="SUPFAM" id="SSF51735">
    <property type="entry name" value="NAD(P)-binding Rossmann-fold domains"/>
    <property type="match status" value="1"/>
</dbReference>
<name>A0A1G6E4K1_9BACT</name>
<dbReference type="NCBIfam" id="NF005559">
    <property type="entry name" value="PRK07231.1"/>
    <property type="match status" value="1"/>
</dbReference>
<dbReference type="PRINTS" id="PR00080">
    <property type="entry name" value="SDRFAMILY"/>
</dbReference>
<reference evidence="3 4" key="1">
    <citation type="submission" date="2016-10" db="EMBL/GenBank/DDBJ databases">
        <authorList>
            <person name="de Groot N.N."/>
        </authorList>
    </citation>
    <scope>NUCLEOTIDE SEQUENCE [LARGE SCALE GENOMIC DNA]</scope>
    <source>
        <strain evidence="3 4">ASO4-2</strain>
    </source>
</reference>
<dbReference type="EMBL" id="FMXO01000015">
    <property type="protein sequence ID" value="SDB52336.1"/>
    <property type="molecule type" value="Genomic_DNA"/>
</dbReference>
<evidence type="ECO:0000259" key="2">
    <source>
        <dbReference type="SMART" id="SM00822"/>
    </source>
</evidence>
<dbReference type="FunFam" id="3.40.50.720:FF:000084">
    <property type="entry name" value="Short-chain dehydrogenase reductase"/>
    <property type="match status" value="1"/>
</dbReference>
<dbReference type="GO" id="GO:0016616">
    <property type="term" value="F:oxidoreductase activity, acting on the CH-OH group of donors, NAD or NADP as acceptor"/>
    <property type="evidence" value="ECO:0007669"/>
    <property type="project" value="UniProtKB-ARBA"/>
</dbReference>
<evidence type="ECO:0000256" key="1">
    <source>
        <dbReference type="ARBA" id="ARBA00006484"/>
    </source>
</evidence>
<dbReference type="InterPro" id="IPR020904">
    <property type="entry name" value="Sc_DH/Rdtase_CS"/>
</dbReference>
<evidence type="ECO:0000313" key="4">
    <source>
        <dbReference type="Proteomes" id="UP000198771"/>
    </source>
</evidence>
<dbReference type="Gene3D" id="3.40.50.720">
    <property type="entry name" value="NAD(P)-binding Rossmann-like Domain"/>
    <property type="match status" value="1"/>
</dbReference>
<dbReference type="InterPro" id="IPR057326">
    <property type="entry name" value="KR_dom"/>
</dbReference>
<evidence type="ECO:0000313" key="3">
    <source>
        <dbReference type="EMBL" id="SDB52336.1"/>
    </source>
</evidence>
<dbReference type="PRINTS" id="PR00081">
    <property type="entry name" value="GDHRDH"/>
</dbReference>
<proteinExistence type="inferred from homology"/>
<dbReference type="PANTHER" id="PTHR42760:SF132">
    <property type="entry name" value="SHORT-CHAIN DEHYDROGENASE_REDUCTASE FAMILY PROTEIN"/>
    <property type="match status" value="1"/>
</dbReference>
<dbReference type="PANTHER" id="PTHR42760">
    <property type="entry name" value="SHORT-CHAIN DEHYDROGENASES/REDUCTASES FAMILY MEMBER"/>
    <property type="match status" value="1"/>
</dbReference>
<dbReference type="InterPro" id="IPR036291">
    <property type="entry name" value="NAD(P)-bd_dom_sf"/>
</dbReference>
<sequence length="274" mass="29063">MNQEYPKSSIILNGQTAVVTGGSSGIGAGIARALGEAGANVVVNYSSSREGAEEVVAGIRDQGGQAIAVQADVSSESDVEAMFRKTVETYGTVDILISNAGVQQDAAFTEMTLDEWNMVININLTGSFLCARAATREFLRRGMVPERSSALGKIIFVSSVHEIIPWSGRVNYASSKGGLMLFMKSIAQELGAEGIRVNSIAPGAIKTPINRETWDDPESKAELLKLIPRHRIGDPVDIAKAALWLASDESDYVHGTSLVVDGGMILYPGFISGG</sequence>
<comment type="similarity">
    <text evidence="1">Belongs to the short-chain dehydrogenases/reductases (SDR) family.</text>
</comment>
<accession>A0A1G6E4K1</accession>
<dbReference type="AlphaFoldDB" id="A0A1G6E4K1"/>
<dbReference type="SMART" id="SM00822">
    <property type="entry name" value="PKS_KR"/>
    <property type="match status" value="1"/>
</dbReference>
<dbReference type="InterPro" id="IPR002347">
    <property type="entry name" value="SDR_fam"/>
</dbReference>
<feature type="domain" description="Ketoreductase" evidence="2">
    <location>
        <begin position="15"/>
        <end position="208"/>
    </location>
</feature>
<dbReference type="NCBIfam" id="NF009466">
    <property type="entry name" value="PRK12826.1-2"/>
    <property type="match status" value="1"/>
</dbReference>
<dbReference type="RefSeq" id="WP_092122594.1">
    <property type="nucleotide sequence ID" value="NZ_FMXO01000015.1"/>
</dbReference>
<protein>
    <submittedName>
        <fullName evidence="3">Glucose 1-dehydrogenase</fullName>
    </submittedName>
</protein>
<dbReference type="OrthoDB" id="5290448at2"/>
<gene>
    <name evidence="3" type="ORF">SAMN05660653_02614</name>
</gene>